<reference evidence="8" key="1">
    <citation type="journal article" date="2020" name="Nat. Commun.">
        <title>Genome sequence of the cluster root forming white lupin.</title>
        <authorList>
            <person name="Hufnagel B."/>
            <person name="Marques A."/>
            <person name="Soriano A."/>
            <person name="Marques L."/>
            <person name="Divol F."/>
            <person name="Doumas P."/>
            <person name="Sallet E."/>
            <person name="Mancinotti D."/>
            <person name="Carrere S."/>
            <person name="Marande W."/>
            <person name="Arribat S."/>
            <person name="Keller J."/>
            <person name="Huneau C."/>
            <person name="Blein T."/>
            <person name="Aime D."/>
            <person name="Laguerre M."/>
            <person name="Taylor J."/>
            <person name="Schubert V."/>
            <person name="Nelson M."/>
            <person name="Geu-Flores F."/>
            <person name="Crespi M."/>
            <person name="Gallardo-Guerrero K."/>
            <person name="Delaux P.-M."/>
            <person name="Salse J."/>
            <person name="Berges H."/>
            <person name="Guyot R."/>
            <person name="Gouzy J."/>
            <person name="Peret B."/>
        </authorList>
    </citation>
    <scope>NUCLEOTIDE SEQUENCE [LARGE SCALE GENOMIC DNA]</scope>
    <source>
        <strain evidence="8">cv. Amiga</strain>
    </source>
</reference>
<keyword evidence="3" id="KW-0833">Ubl conjugation pathway</keyword>
<dbReference type="SUPFAM" id="SSF54695">
    <property type="entry name" value="POZ domain"/>
    <property type="match status" value="1"/>
</dbReference>
<dbReference type="Pfam" id="PF00651">
    <property type="entry name" value="BTB"/>
    <property type="match status" value="1"/>
</dbReference>
<keyword evidence="8" id="KW-1185">Reference proteome</keyword>
<feature type="domain" description="BTB" evidence="5">
    <location>
        <begin position="70"/>
        <end position="143"/>
    </location>
</feature>
<dbReference type="PROSITE" id="PS51649">
    <property type="entry name" value="NPH3"/>
    <property type="match status" value="1"/>
</dbReference>
<dbReference type="UniPathway" id="UPA00143"/>
<name>A0A6A4QZQ6_LUPAL</name>
<dbReference type="OrthoDB" id="624345at2759"/>
<evidence type="ECO:0000259" key="5">
    <source>
        <dbReference type="PROSITE" id="PS50097"/>
    </source>
</evidence>
<dbReference type="AlphaFoldDB" id="A0A6A4QZQ6"/>
<dbReference type="InterPro" id="IPR027356">
    <property type="entry name" value="NPH3_dom"/>
</dbReference>
<evidence type="ECO:0000256" key="2">
    <source>
        <dbReference type="ARBA" id="ARBA00004906"/>
    </source>
</evidence>
<evidence type="ECO:0000313" key="8">
    <source>
        <dbReference type="Proteomes" id="UP000447434"/>
    </source>
</evidence>
<dbReference type="Gene3D" id="3.30.710.10">
    <property type="entry name" value="Potassium Channel Kv1.1, Chain A"/>
    <property type="match status" value="1"/>
</dbReference>
<dbReference type="Pfam" id="PF03000">
    <property type="entry name" value="NPH3"/>
    <property type="match status" value="1"/>
</dbReference>
<protein>
    <submittedName>
        <fullName evidence="7">Putative SKP1/BTB/POZ domain, NPH3 domain-containing protein</fullName>
    </submittedName>
</protein>
<feature type="domain" description="NPH3" evidence="6">
    <location>
        <begin position="250"/>
        <end position="511"/>
    </location>
</feature>
<dbReference type="InterPro" id="IPR000210">
    <property type="entry name" value="BTB/POZ_dom"/>
</dbReference>
<dbReference type="SMART" id="SM00225">
    <property type="entry name" value="BTB"/>
    <property type="match status" value="1"/>
</dbReference>
<sequence length="581" mass="66570">MKNKFQLPVHDDKATIGRKSVAVECEYPLGGTVSGRKHNRCVILPPNVPMIADSLERRNQNWIAQANSATDLIIQVGDSSFHLHKLAMVSRSEYLNRLVFQKKINRESAVDILNIQIENLPGGTKTFELIVKFCYGWKIDITSANVAPLYCAAHFLEMSEDLEEGNLISKTEAFLSFLILSSWKDTFRVLKSTESISSWAKELQIVKRCSEAIAWKACANQNASSFNCEYVECLNVKTSNMNNSEDSFDAWWFEDLSLLRIDHFIEVITCIKRRGIKSKILGSSIAHWATKWFSQVTLGLDKVTPKHMTLQLRRVSTECLIRILPTEEHSVTCNFLLHLLKVGAMLKINPELLCVLERRVALILEQCHIQDLLVKNHGENDPLYDVAVVLRVLQSYVCGMSFNPVPKLHNVGKLVDGYLIHVARDANLTMESFRSLVEVLPQNLRPCDDNLYRAIDLFLKAHPYLAEEDRTDVCRVLEYHRLSQEARQHVMNNDRLPLKLTTRFVLLEQVKMGRSMTSNGSNYRRTNTQTVIGVSKDFERRRMSGQEIKMMRKDVELIKTQILELNTCKIKLQKQLKRCSC</sequence>
<evidence type="ECO:0000313" key="7">
    <source>
        <dbReference type="EMBL" id="KAE9618973.1"/>
    </source>
</evidence>
<comment type="pathway">
    <text evidence="2">Protein modification; protein ubiquitination.</text>
</comment>
<dbReference type="EMBL" id="WOCE01000002">
    <property type="protein sequence ID" value="KAE9618973.1"/>
    <property type="molecule type" value="Genomic_DNA"/>
</dbReference>
<gene>
    <name evidence="7" type="ORF">Lalb_Chr02g0148311</name>
</gene>
<evidence type="ECO:0000256" key="4">
    <source>
        <dbReference type="PROSITE-ProRule" id="PRU00982"/>
    </source>
</evidence>
<dbReference type="Proteomes" id="UP000447434">
    <property type="component" value="Chromosome 2"/>
</dbReference>
<dbReference type="GO" id="GO:0012505">
    <property type="term" value="C:endomembrane system"/>
    <property type="evidence" value="ECO:0007669"/>
    <property type="project" value="UniProtKB-SubCell"/>
</dbReference>
<accession>A0A6A4QZQ6</accession>
<organism evidence="7 8">
    <name type="scientific">Lupinus albus</name>
    <name type="common">White lupine</name>
    <name type="synonym">Lupinus termis</name>
    <dbReference type="NCBI Taxonomy" id="3870"/>
    <lineage>
        <taxon>Eukaryota</taxon>
        <taxon>Viridiplantae</taxon>
        <taxon>Streptophyta</taxon>
        <taxon>Embryophyta</taxon>
        <taxon>Tracheophyta</taxon>
        <taxon>Spermatophyta</taxon>
        <taxon>Magnoliopsida</taxon>
        <taxon>eudicotyledons</taxon>
        <taxon>Gunneridae</taxon>
        <taxon>Pentapetalae</taxon>
        <taxon>rosids</taxon>
        <taxon>fabids</taxon>
        <taxon>Fabales</taxon>
        <taxon>Fabaceae</taxon>
        <taxon>Papilionoideae</taxon>
        <taxon>50 kb inversion clade</taxon>
        <taxon>genistoids sensu lato</taxon>
        <taxon>core genistoids</taxon>
        <taxon>Genisteae</taxon>
        <taxon>Lupinus</taxon>
    </lineage>
</organism>
<dbReference type="PANTHER" id="PTHR32370">
    <property type="entry name" value="OS12G0117600 PROTEIN"/>
    <property type="match status" value="1"/>
</dbReference>
<evidence type="ECO:0000256" key="1">
    <source>
        <dbReference type="ARBA" id="ARBA00004184"/>
    </source>
</evidence>
<comment type="similarity">
    <text evidence="4">Belongs to the NPH3 family.</text>
</comment>
<proteinExistence type="inferred from homology"/>
<dbReference type="InterPro" id="IPR011333">
    <property type="entry name" value="SKP1/BTB/POZ_sf"/>
</dbReference>
<comment type="subcellular location">
    <subcellularLocation>
        <location evidence="1">Endomembrane system</location>
        <topology evidence="1">Peripheral membrane protein</topology>
    </subcellularLocation>
</comment>
<evidence type="ECO:0000259" key="6">
    <source>
        <dbReference type="PROSITE" id="PS51649"/>
    </source>
</evidence>
<dbReference type="GO" id="GO:0016567">
    <property type="term" value="P:protein ubiquitination"/>
    <property type="evidence" value="ECO:0007669"/>
    <property type="project" value="UniProtKB-UniPathway"/>
</dbReference>
<dbReference type="PROSITE" id="PS50097">
    <property type="entry name" value="BTB"/>
    <property type="match status" value="1"/>
</dbReference>
<evidence type="ECO:0000256" key="3">
    <source>
        <dbReference type="ARBA" id="ARBA00022786"/>
    </source>
</evidence>
<dbReference type="InterPro" id="IPR043454">
    <property type="entry name" value="NPH3/RPT2-like"/>
</dbReference>
<comment type="caution">
    <text evidence="7">The sequence shown here is derived from an EMBL/GenBank/DDBJ whole genome shotgun (WGS) entry which is preliminary data.</text>
</comment>